<proteinExistence type="predicted"/>
<evidence type="ECO:0000313" key="3">
    <source>
        <dbReference type="Proteomes" id="UP000000851"/>
    </source>
</evidence>
<evidence type="ECO:0000313" key="2">
    <source>
        <dbReference type="EMBL" id="ACU70869.1"/>
    </source>
</evidence>
<reference evidence="2 3" key="1">
    <citation type="journal article" date="2009" name="Stand. Genomic Sci.">
        <title>Complete genome sequence of Catenulispora acidiphila type strain (ID 139908).</title>
        <authorList>
            <person name="Copeland A."/>
            <person name="Lapidus A."/>
            <person name="Glavina Del Rio T."/>
            <person name="Nolan M."/>
            <person name="Lucas S."/>
            <person name="Chen F."/>
            <person name="Tice H."/>
            <person name="Cheng J.F."/>
            <person name="Bruce D."/>
            <person name="Goodwin L."/>
            <person name="Pitluck S."/>
            <person name="Mikhailova N."/>
            <person name="Pati A."/>
            <person name="Ivanova N."/>
            <person name="Mavromatis K."/>
            <person name="Chen A."/>
            <person name="Palaniappan K."/>
            <person name="Chain P."/>
            <person name="Land M."/>
            <person name="Hauser L."/>
            <person name="Chang Y.J."/>
            <person name="Jeffries C.D."/>
            <person name="Chertkov O."/>
            <person name="Brettin T."/>
            <person name="Detter J.C."/>
            <person name="Han C."/>
            <person name="Ali Z."/>
            <person name="Tindall B.J."/>
            <person name="Goker M."/>
            <person name="Bristow J."/>
            <person name="Eisen J.A."/>
            <person name="Markowitz V."/>
            <person name="Hugenholtz P."/>
            <person name="Kyrpides N.C."/>
            <person name="Klenk H.P."/>
        </authorList>
    </citation>
    <scope>NUCLEOTIDE SEQUENCE [LARGE SCALE GENOMIC DNA]</scope>
    <source>
        <strain evidence="3">DSM 44928 / JCM 14897 / NBRC 102108 / NRRL B-24433 / ID139908</strain>
    </source>
</reference>
<dbReference type="Proteomes" id="UP000000851">
    <property type="component" value="Chromosome"/>
</dbReference>
<protein>
    <submittedName>
        <fullName evidence="2">Uncharacterized protein</fullName>
    </submittedName>
</protein>
<evidence type="ECO:0000256" key="1">
    <source>
        <dbReference type="SAM" id="MobiDB-lite"/>
    </source>
</evidence>
<dbReference type="AlphaFoldDB" id="C7QEH8"/>
<gene>
    <name evidence="2" type="ordered locus">Caci_1949</name>
</gene>
<dbReference type="HOGENOM" id="CLU_2231745_0_0_11"/>
<feature type="compositionally biased region" description="Pro residues" evidence="1">
    <location>
        <begin position="67"/>
        <end position="82"/>
    </location>
</feature>
<dbReference type="KEGG" id="cai:Caci_1949"/>
<sequence length="105" mass="11113">MRALGRRSVMADRSGAPPILEPGRRLVLVPVLVLAGRAIAKLRLHPAAPERICQLNSPLAAPRLPHHPTPPTPPHNLPPRSRPTPTAASASPPIVSVSSAPLPWP</sequence>
<keyword evidence="3" id="KW-1185">Reference proteome</keyword>
<organism evidence="2 3">
    <name type="scientific">Catenulispora acidiphila (strain DSM 44928 / JCM 14897 / NBRC 102108 / NRRL B-24433 / ID139908)</name>
    <dbReference type="NCBI Taxonomy" id="479433"/>
    <lineage>
        <taxon>Bacteria</taxon>
        <taxon>Bacillati</taxon>
        <taxon>Actinomycetota</taxon>
        <taxon>Actinomycetes</taxon>
        <taxon>Catenulisporales</taxon>
        <taxon>Catenulisporaceae</taxon>
        <taxon>Catenulispora</taxon>
    </lineage>
</organism>
<feature type="region of interest" description="Disordered" evidence="1">
    <location>
        <begin position="58"/>
        <end position="105"/>
    </location>
</feature>
<accession>C7QEH8</accession>
<dbReference type="InParanoid" id="C7QEH8"/>
<name>C7QEH8_CATAD</name>
<dbReference type="EMBL" id="CP001700">
    <property type="protein sequence ID" value="ACU70869.1"/>
    <property type="molecule type" value="Genomic_DNA"/>
</dbReference>
<feature type="compositionally biased region" description="Low complexity" evidence="1">
    <location>
        <begin position="83"/>
        <end position="105"/>
    </location>
</feature>
<dbReference type="STRING" id="479433.Caci_1949"/>